<evidence type="ECO:0000256" key="5">
    <source>
        <dbReference type="ARBA" id="ARBA00013059"/>
    </source>
</evidence>
<evidence type="ECO:0000256" key="1">
    <source>
        <dbReference type="ARBA" id="ARBA00004766"/>
    </source>
</evidence>
<dbReference type="InterPro" id="IPR001048">
    <property type="entry name" value="Asp/Glu/Uridylate_kinase"/>
</dbReference>
<dbReference type="Proteomes" id="UP000542342">
    <property type="component" value="Unassembled WGS sequence"/>
</dbReference>
<evidence type="ECO:0000256" key="7">
    <source>
        <dbReference type="ARBA" id="ARBA00022679"/>
    </source>
</evidence>
<dbReference type="PANTHER" id="PTHR21499:SF3">
    <property type="entry name" value="ASPARTOKINASE"/>
    <property type="match status" value="1"/>
</dbReference>
<keyword evidence="11" id="KW-0457">Lysine biosynthesis</keyword>
<dbReference type="GO" id="GO:0009089">
    <property type="term" value="P:lysine biosynthetic process via diaminopimelate"/>
    <property type="evidence" value="ECO:0007669"/>
    <property type="project" value="UniProtKB-UniPathway"/>
</dbReference>
<evidence type="ECO:0000256" key="10">
    <source>
        <dbReference type="ARBA" id="ARBA00022840"/>
    </source>
</evidence>
<evidence type="ECO:0000256" key="3">
    <source>
        <dbReference type="ARBA" id="ARBA00005139"/>
    </source>
</evidence>
<evidence type="ECO:0000256" key="13">
    <source>
        <dbReference type="RuleBase" id="RU004249"/>
    </source>
</evidence>
<feature type="domain" description="ACT" evidence="14">
    <location>
        <begin position="491"/>
        <end position="572"/>
    </location>
</feature>
<dbReference type="EMBL" id="JACEFB010000003">
    <property type="protein sequence ID" value="MBA2225954.1"/>
    <property type="molecule type" value="Genomic_DNA"/>
</dbReference>
<dbReference type="GO" id="GO:0004072">
    <property type="term" value="F:aspartate kinase activity"/>
    <property type="evidence" value="ECO:0007669"/>
    <property type="project" value="UniProtKB-EC"/>
</dbReference>
<dbReference type="Pfam" id="PF22468">
    <property type="entry name" value="ACT_9"/>
    <property type="match status" value="3"/>
</dbReference>
<sequence>MRLIVQKFGGSSLRDAESVLAAARKAIRAKHAGYQVIMVVSAQGTTTDDLIAKAAEITATPSPREMDVLLATGEQVSIALTAMAIQELGEQAISFTGPQVGILTDRNHRKARIRSIDIRRLRAALDAGQIVVLAGFQGMTDEGDITTLGRGGSDTTAVAVAAAMKLAGYDVTCEIYTDVDGVYTSDPRLVPDARKMDAISYDEMLEMASMGAGVMHSRSIEFAKKYDVPLMVRNARSDALGTWILPEAPWMSEFPVCGAALAADESRLVLEGVPDRPGVSHRIFSALADANIAVDMIAQSVGRGGRATIGFTVLNSELDRTRKILMPIVAEMGATLLESGRVSKVSVVGAGMRTLAGVAERMFSALAQAGINIQMITTGDIKISVLVEENTTAEEWATETPSEPTKKAHLEARKAVVGRRALRTVHDAFGLALPRKGAGVPAEPADNGFRPRPQPMVVHSEADHEAAIARLAGMEDVLVSGVYLNTEQCRLTIHDLPDRPGNCARVFTAVAQAGILVDMIVQNIVAPGRAELSFTVTRRDYQQALHCTEEVLRSIDPSCRVVGDADIAVLYVTGVGMRTHTGVARTMFGALAARQINIHMINTSEVCVAVVVDQERGAEALECLREAFRLA</sequence>
<dbReference type="InterPro" id="IPR045865">
    <property type="entry name" value="ACT-like_dom_sf"/>
</dbReference>
<evidence type="ECO:0000256" key="4">
    <source>
        <dbReference type="ARBA" id="ARBA00010122"/>
    </source>
</evidence>
<keyword evidence="10" id="KW-0067">ATP-binding</keyword>
<evidence type="ECO:0000259" key="14">
    <source>
        <dbReference type="PROSITE" id="PS51671"/>
    </source>
</evidence>
<proteinExistence type="inferred from homology"/>
<evidence type="ECO:0000256" key="2">
    <source>
        <dbReference type="ARBA" id="ARBA00004986"/>
    </source>
</evidence>
<evidence type="ECO:0000256" key="9">
    <source>
        <dbReference type="ARBA" id="ARBA00022777"/>
    </source>
</evidence>
<comment type="catalytic activity">
    <reaction evidence="12">
        <text>L-aspartate + ATP = 4-phospho-L-aspartate + ADP</text>
        <dbReference type="Rhea" id="RHEA:23776"/>
        <dbReference type="ChEBI" id="CHEBI:29991"/>
        <dbReference type="ChEBI" id="CHEBI:30616"/>
        <dbReference type="ChEBI" id="CHEBI:57535"/>
        <dbReference type="ChEBI" id="CHEBI:456216"/>
        <dbReference type="EC" id="2.7.2.4"/>
    </reaction>
</comment>
<dbReference type="SUPFAM" id="SSF53633">
    <property type="entry name" value="Carbamate kinase-like"/>
    <property type="match status" value="1"/>
</dbReference>
<evidence type="ECO:0000256" key="8">
    <source>
        <dbReference type="ARBA" id="ARBA00022741"/>
    </source>
</evidence>
<dbReference type="CDD" id="cd04923">
    <property type="entry name" value="ACT_AK-LysC-DapG-like_2"/>
    <property type="match status" value="1"/>
</dbReference>
<dbReference type="InterPro" id="IPR054352">
    <property type="entry name" value="ACT_Aspartokinase"/>
</dbReference>
<dbReference type="GO" id="GO:0005829">
    <property type="term" value="C:cytosol"/>
    <property type="evidence" value="ECO:0007669"/>
    <property type="project" value="TreeGrafter"/>
</dbReference>
<evidence type="ECO:0000313" key="15">
    <source>
        <dbReference type="EMBL" id="MBA2225954.1"/>
    </source>
</evidence>
<dbReference type="UniPathway" id="UPA00050">
    <property type="reaction ID" value="UER00461"/>
</dbReference>
<dbReference type="AlphaFoldDB" id="A0A7V9ABH3"/>
<keyword evidence="6 13" id="KW-0028">Amino-acid biosynthesis</keyword>
<reference evidence="15 16" key="1">
    <citation type="submission" date="2020-07" db="EMBL/GenBank/DDBJ databases">
        <title>Thermogemmata thermophila gen. nov., sp. nov., a novel moderate thermophilic planctomycete from a Kamchatka hot spring.</title>
        <authorList>
            <person name="Elcheninov A.G."/>
            <person name="Podosokorskaya O.A."/>
            <person name="Kovaleva O.L."/>
            <person name="Novikov A."/>
            <person name="Bonch-Osmolovskaya E.A."/>
            <person name="Toshchakov S.V."/>
            <person name="Kublanov I.V."/>
        </authorList>
    </citation>
    <scope>NUCLEOTIDE SEQUENCE [LARGE SCALE GENOMIC DNA]</scope>
    <source>
        <strain evidence="15 16">2918</strain>
    </source>
</reference>
<dbReference type="InterPro" id="IPR018042">
    <property type="entry name" value="Aspartate_kinase_CS"/>
</dbReference>
<comment type="pathway">
    <text evidence="1 13">Amino-acid biosynthesis; L-lysine biosynthesis via DAP pathway; (S)-tetrahydrodipicolinate from L-aspartate: step 1/4.</text>
</comment>
<dbReference type="InterPro" id="IPR041740">
    <property type="entry name" value="AKii-LysC-BS"/>
</dbReference>
<dbReference type="GO" id="GO:0009088">
    <property type="term" value="P:threonine biosynthetic process"/>
    <property type="evidence" value="ECO:0007669"/>
    <property type="project" value="UniProtKB-UniPathway"/>
</dbReference>
<comment type="pathway">
    <text evidence="2 13">Amino-acid biosynthesis; L-methionine biosynthesis via de novo pathway; L-homoserine from L-aspartate: step 1/3.</text>
</comment>
<keyword evidence="7 15" id="KW-0808">Transferase</keyword>
<dbReference type="PROSITE" id="PS51671">
    <property type="entry name" value="ACT"/>
    <property type="match status" value="2"/>
</dbReference>
<dbReference type="PROSITE" id="PS00324">
    <property type="entry name" value="ASPARTOKINASE"/>
    <property type="match status" value="1"/>
</dbReference>
<evidence type="ECO:0000256" key="11">
    <source>
        <dbReference type="ARBA" id="ARBA00023154"/>
    </source>
</evidence>
<dbReference type="UniPathway" id="UPA00034">
    <property type="reaction ID" value="UER00015"/>
</dbReference>
<accession>A0A7V9ABH3</accession>
<dbReference type="InterPro" id="IPR002912">
    <property type="entry name" value="ACT_dom"/>
</dbReference>
<dbReference type="CDD" id="cd04936">
    <property type="entry name" value="ACT_AKii-LysC-BS-like_2"/>
    <property type="match status" value="1"/>
</dbReference>
<dbReference type="RefSeq" id="WP_194537378.1">
    <property type="nucleotide sequence ID" value="NZ_JACEFB010000003.1"/>
</dbReference>
<dbReference type="GO" id="GO:0005524">
    <property type="term" value="F:ATP binding"/>
    <property type="evidence" value="ECO:0007669"/>
    <property type="project" value="UniProtKB-KW"/>
</dbReference>
<feature type="domain" description="ACT" evidence="14">
    <location>
        <begin position="268"/>
        <end position="350"/>
    </location>
</feature>
<dbReference type="InterPro" id="IPR001341">
    <property type="entry name" value="Asp_kinase"/>
</dbReference>
<comment type="pathway">
    <text evidence="3 13">Amino-acid biosynthesis; L-threonine biosynthesis; L-threonine from L-aspartate: step 1/5.</text>
</comment>
<dbReference type="Pfam" id="PF00696">
    <property type="entry name" value="AA_kinase"/>
    <property type="match status" value="1"/>
</dbReference>
<gene>
    <name evidence="15" type="ORF">H0921_07245</name>
</gene>
<protein>
    <recommendedName>
        <fullName evidence="5">aspartate kinase</fullName>
        <ecNumber evidence="5">2.7.2.4</ecNumber>
    </recommendedName>
</protein>
<dbReference type="UniPathway" id="UPA00051">
    <property type="reaction ID" value="UER00462"/>
</dbReference>
<dbReference type="NCBIfam" id="NF005155">
    <property type="entry name" value="PRK06635.1-4"/>
    <property type="match status" value="1"/>
</dbReference>
<dbReference type="EC" id="2.7.2.4" evidence="5"/>
<comment type="similarity">
    <text evidence="4">Belongs to the aspartokinase family.</text>
</comment>
<dbReference type="CDD" id="cd04261">
    <property type="entry name" value="AAK_AKii-LysC-BS"/>
    <property type="match status" value="1"/>
</dbReference>
<dbReference type="InterPro" id="IPR036393">
    <property type="entry name" value="AceGlu_kinase-like_sf"/>
</dbReference>
<dbReference type="PANTHER" id="PTHR21499">
    <property type="entry name" value="ASPARTATE KINASE"/>
    <property type="match status" value="1"/>
</dbReference>
<dbReference type="Gene3D" id="3.40.1160.10">
    <property type="entry name" value="Acetylglutamate kinase-like"/>
    <property type="match status" value="1"/>
</dbReference>
<keyword evidence="16" id="KW-1185">Reference proteome</keyword>
<evidence type="ECO:0000256" key="6">
    <source>
        <dbReference type="ARBA" id="ARBA00022605"/>
    </source>
</evidence>
<evidence type="ECO:0000313" key="16">
    <source>
        <dbReference type="Proteomes" id="UP000542342"/>
    </source>
</evidence>
<dbReference type="GO" id="GO:0009090">
    <property type="term" value="P:homoserine biosynthetic process"/>
    <property type="evidence" value="ECO:0007669"/>
    <property type="project" value="TreeGrafter"/>
</dbReference>
<comment type="caution">
    <text evidence="15">The sequence shown here is derived from an EMBL/GenBank/DDBJ whole genome shotgun (WGS) entry which is preliminary data.</text>
</comment>
<dbReference type="FunFam" id="3.40.1160.10:FF:000002">
    <property type="entry name" value="Aspartokinase"/>
    <property type="match status" value="1"/>
</dbReference>
<evidence type="ECO:0000256" key="12">
    <source>
        <dbReference type="ARBA" id="ARBA00047872"/>
    </source>
</evidence>
<keyword evidence="9 15" id="KW-0418">Kinase</keyword>
<dbReference type="NCBIfam" id="NF005154">
    <property type="entry name" value="PRK06635.1-2"/>
    <property type="match status" value="1"/>
</dbReference>
<name>A0A7V9ABH3_9BACT</name>
<keyword evidence="8" id="KW-0547">Nucleotide-binding</keyword>
<dbReference type="SUPFAM" id="SSF55021">
    <property type="entry name" value="ACT-like"/>
    <property type="match status" value="4"/>
</dbReference>
<dbReference type="NCBIfam" id="TIGR00657">
    <property type="entry name" value="asp_kinases"/>
    <property type="match status" value="1"/>
</dbReference>
<organism evidence="15 16">
    <name type="scientific">Thermogemmata fonticola</name>
    <dbReference type="NCBI Taxonomy" id="2755323"/>
    <lineage>
        <taxon>Bacteria</taxon>
        <taxon>Pseudomonadati</taxon>
        <taxon>Planctomycetota</taxon>
        <taxon>Planctomycetia</taxon>
        <taxon>Gemmatales</taxon>
        <taxon>Gemmataceae</taxon>
        <taxon>Thermogemmata</taxon>
    </lineage>
</organism>
<dbReference type="Gene3D" id="3.30.2130.10">
    <property type="entry name" value="VC0802-like"/>
    <property type="match status" value="2"/>
</dbReference>
<dbReference type="CDD" id="cd04913">
    <property type="entry name" value="ACT_AKii-LysC-BS-like_1"/>
    <property type="match status" value="2"/>
</dbReference>